<dbReference type="GO" id="GO:0000049">
    <property type="term" value="F:tRNA binding"/>
    <property type="evidence" value="ECO:0007669"/>
    <property type="project" value="UniProtKB-KW"/>
</dbReference>
<keyword evidence="2" id="KW-0820">tRNA-binding</keyword>
<dbReference type="NCBIfam" id="TIGR00737">
    <property type="entry name" value="nifR3_yhdG"/>
    <property type="match status" value="1"/>
</dbReference>
<feature type="binding site" evidence="13">
    <location>
        <position position="170"/>
    </location>
    <ligand>
        <name>FMN</name>
        <dbReference type="ChEBI" id="CHEBI:58210"/>
    </ligand>
</feature>
<dbReference type="InterPro" id="IPR013785">
    <property type="entry name" value="Aldolase_TIM"/>
</dbReference>
<comment type="function">
    <text evidence="1 11">Catalyzes the synthesis of 5,6-dihydrouridine (D), a modified base found in the D-loop of most tRNAs, via the reduction of the C5-C6 double bond in target uridines.</text>
</comment>
<evidence type="ECO:0000256" key="1">
    <source>
        <dbReference type="ARBA" id="ARBA00002790"/>
    </source>
</evidence>
<evidence type="ECO:0000259" key="14">
    <source>
        <dbReference type="Pfam" id="PF01207"/>
    </source>
</evidence>
<dbReference type="GO" id="GO:0017150">
    <property type="term" value="F:tRNA dihydrouridine synthase activity"/>
    <property type="evidence" value="ECO:0007669"/>
    <property type="project" value="InterPro"/>
</dbReference>
<gene>
    <name evidence="15" type="primary">dhs2</name>
    <name evidence="15" type="ordered locus">HRM2_09020</name>
</gene>
<dbReference type="InterPro" id="IPR024036">
    <property type="entry name" value="tRNA-dHydroUridine_Synthase_C"/>
</dbReference>
<dbReference type="Pfam" id="PF01207">
    <property type="entry name" value="Dus"/>
    <property type="match status" value="1"/>
</dbReference>
<dbReference type="SUPFAM" id="SSF51395">
    <property type="entry name" value="FMN-linked oxidoreductases"/>
    <property type="match status" value="1"/>
</dbReference>
<evidence type="ECO:0000256" key="5">
    <source>
        <dbReference type="ARBA" id="ARBA00022694"/>
    </source>
</evidence>
<evidence type="ECO:0000256" key="9">
    <source>
        <dbReference type="ARBA" id="ARBA00048205"/>
    </source>
</evidence>
<keyword evidence="3 11" id="KW-0285">Flavoprotein</keyword>
<dbReference type="Gene3D" id="3.20.20.70">
    <property type="entry name" value="Aldolase class I"/>
    <property type="match status" value="1"/>
</dbReference>
<keyword evidence="7" id="KW-0694">RNA-binding</keyword>
<dbReference type="KEGG" id="dat:HRM2_09020"/>
<dbReference type="InterPro" id="IPR004652">
    <property type="entry name" value="DusB-like"/>
</dbReference>
<comment type="cofactor">
    <cofactor evidence="11 13">
        <name>FMN</name>
        <dbReference type="ChEBI" id="CHEBI:58210"/>
    </cofactor>
</comment>
<dbReference type="EMBL" id="CP001087">
    <property type="protein sequence ID" value="ACN14015.1"/>
    <property type="molecule type" value="Genomic_DNA"/>
</dbReference>
<dbReference type="InterPro" id="IPR035587">
    <property type="entry name" value="DUS-like_FMN-bd"/>
</dbReference>
<feature type="binding site" evidence="13">
    <location>
        <position position="140"/>
    </location>
    <ligand>
        <name>FMN</name>
        <dbReference type="ChEBI" id="CHEBI:58210"/>
    </ligand>
</feature>
<dbReference type="OrthoDB" id="9764501at2"/>
<dbReference type="Proteomes" id="UP000000442">
    <property type="component" value="Chromosome"/>
</dbReference>
<reference evidence="15 16" key="1">
    <citation type="journal article" date="2009" name="Environ. Microbiol.">
        <title>Genome sequence of Desulfobacterium autotrophicum HRM2, a marine sulfate reducer oxidizing organic carbon completely to carbon dioxide.</title>
        <authorList>
            <person name="Strittmatter A.W."/>
            <person name="Liesegang H."/>
            <person name="Rabus R."/>
            <person name="Decker I."/>
            <person name="Amann J."/>
            <person name="Andres S."/>
            <person name="Henne A."/>
            <person name="Fricke W.F."/>
            <person name="Martinez-Arias R."/>
            <person name="Bartels D."/>
            <person name="Goesmann A."/>
            <person name="Krause L."/>
            <person name="Puehler A."/>
            <person name="Klenk H.P."/>
            <person name="Richter M."/>
            <person name="Schuler M."/>
            <person name="Gloeckner F.O."/>
            <person name="Meyerdierks A."/>
            <person name="Gottschalk G."/>
            <person name="Amann R."/>
        </authorList>
    </citation>
    <scope>NUCLEOTIDE SEQUENCE [LARGE SCALE GENOMIC DNA]</scope>
    <source>
        <strain evidence="16">ATCC 43914 / DSM 3382 / HRM2</strain>
    </source>
</reference>
<dbReference type="PIRSF" id="PIRSF006621">
    <property type="entry name" value="Dus"/>
    <property type="match status" value="1"/>
</dbReference>
<dbReference type="RefSeq" id="WP_012663255.1">
    <property type="nucleotide sequence ID" value="NC_012108.1"/>
</dbReference>
<evidence type="ECO:0000256" key="4">
    <source>
        <dbReference type="ARBA" id="ARBA00022643"/>
    </source>
</evidence>
<keyword evidence="6" id="KW-0521">NADP</keyword>
<evidence type="ECO:0000313" key="15">
    <source>
        <dbReference type="EMBL" id="ACN14015.1"/>
    </source>
</evidence>
<dbReference type="eggNOG" id="COG0042">
    <property type="taxonomic scope" value="Bacteria"/>
</dbReference>
<evidence type="ECO:0000313" key="16">
    <source>
        <dbReference type="Proteomes" id="UP000000442"/>
    </source>
</evidence>
<feature type="binding site" evidence="13">
    <location>
        <position position="70"/>
    </location>
    <ligand>
        <name>FMN</name>
        <dbReference type="ChEBI" id="CHEBI:58210"/>
    </ligand>
</feature>
<dbReference type="InterPro" id="IPR001269">
    <property type="entry name" value="DUS_fam"/>
</dbReference>
<dbReference type="HOGENOM" id="CLU_013299_0_3_7"/>
<keyword evidence="13" id="KW-0547">Nucleotide-binding</keyword>
<evidence type="ECO:0000256" key="8">
    <source>
        <dbReference type="ARBA" id="ARBA00023002"/>
    </source>
</evidence>
<dbReference type="CDD" id="cd02801">
    <property type="entry name" value="DUS_like_FMN"/>
    <property type="match status" value="1"/>
</dbReference>
<feature type="domain" description="DUS-like FMN-binding" evidence="14">
    <location>
        <begin position="14"/>
        <end position="312"/>
    </location>
</feature>
<keyword evidence="4 11" id="KW-0288">FMN</keyword>
<dbReference type="PANTHER" id="PTHR45846">
    <property type="entry name" value="TRNA-DIHYDROURIDINE(47) SYNTHASE [NAD(P)(+)]-LIKE"/>
    <property type="match status" value="1"/>
</dbReference>
<evidence type="ECO:0000256" key="11">
    <source>
        <dbReference type="PIRNR" id="PIRNR006621"/>
    </source>
</evidence>
<keyword evidence="16" id="KW-1185">Reference proteome</keyword>
<evidence type="ECO:0000256" key="13">
    <source>
        <dbReference type="PIRSR" id="PIRSR006621-2"/>
    </source>
</evidence>
<proteinExistence type="inferred from homology"/>
<protein>
    <recommendedName>
        <fullName evidence="11">tRNA-dihydrouridine synthase</fullName>
        <ecNumber evidence="11">1.3.1.-</ecNumber>
    </recommendedName>
</protein>
<feature type="binding site" evidence="13">
    <location>
        <begin position="225"/>
        <end position="226"/>
    </location>
    <ligand>
        <name>FMN</name>
        <dbReference type="ChEBI" id="CHEBI:58210"/>
    </ligand>
</feature>
<dbReference type="AlphaFoldDB" id="C0QKE4"/>
<evidence type="ECO:0000256" key="10">
    <source>
        <dbReference type="ARBA" id="ARBA00048802"/>
    </source>
</evidence>
<comment type="catalytic activity">
    <reaction evidence="10">
        <text>a 5,6-dihydrouridine in tRNA + NAD(+) = a uridine in tRNA + NADH + H(+)</text>
        <dbReference type="Rhea" id="RHEA:54452"/>
        <dbReference type="Rhea" id="RHEA-COMP:13339"/>
        <dbReference type="Rhea" id="RHEA-COMP:13887"/>
        <dbReference type="ChEBI" id="CHEBI:15378"/>
        <dbReference type="ChEBI" id="CHEBI:57540"/>
        <dbReference type="ChEBI" id="CHEBI:57945"/>
        <dbReference type="ChEBI" id="CHEBI:65315"/>
        <dbReference type="ChEBI" id="CHEBI:74443"/>
    </reaction>
</comment>
<evidence type="ECO:0000256" key="12">
    <source>
        <dbReference type="PIRSR" id="PIRSR006621-1"/>
    </source>
</evidence>
<dbReference type="GO" id="GO:0050660">
    <property type="term" value="F:flavin adenine dinucleotide binding"/>
    <property type="evidence" value="ECO:0007669"/>
    <property type="project" value="InterPro"/>
</dbReference>
<feature type="active site" description="Proton donor" evidence="12">
    <location>
        <position position="101"/>
    </location>
</feature>
<dbReference type="STRING" id="177437.HRM2_09020"/>
<accession>C0QKE4</accession>
<keyword evidence="8 11" id="KW-0560">Oxidoreductase</keyword>
<name>C0QKE4_DESAH</name>
<evidence type="ECO:0000256" key="2">
    <source>
        <dbReference type="ARBA" id="ARBA00022555"/>
    </source>
</evidence>
<dbReference type="Gene3D" id="1.10.1200.80">
    <property type="entry name" value="Putative flavin oxidoreducatase, domain 2"/>
    <property type="match status" value="1"/>
</dbReference>
<sequence>MKIGDLEIRGRTVLAPLAGITNLPFRIIAKGCGCTLVCSEMVSAKGLEFNSEKTVQLLRTDACERPVSVQIFGAEALSMANAARWIAERNVADIIDINFGCSVKKVARTGAGVALMKDMDNARAIIRAVRRAVSMPFTIKIRSGWDSSASQAFDIARMAEDNGVDAIAIHPRTAAQGFRGRADWSMIARLKEMLTIPVIGNGDITTPEQGVAMIQETGCDGVMVGRAAMGNPFIFGGIEALLRGEAWNEPSPMEIFQIMEEMVESHVAYLGERPACRMMRSRLAWFVKGFAGASVFRRELTGIETLDQAMALIRRYEADFESDTQRETLV</sequence>
<comment type="catalytic activity">
    <reaction evidence="9">
        <text>a 5,6-dihydrouridine in tRNA + NADP(+) = a uridine in tRNA + NADPH + H(+)</text>
        <dbReference type="Rhea" id="RHEA:23624"/>
        <dbReference type="Rhea" id="RHEA-COMP:13339"/>
        <dbReference type="Rhea" id="RHEA-COMP:13887"/>
        <dbReference type="ChEBI" id="CHEBI:15378"/>
        <dbReference type="ChEBI" id="CHEBI:57783"/>
        <dbReference type="ChEBI" id="CHEBI:58349"/>
        <dbReference type="ChEBI" id="CHEBI:65315"/>
        <dbReference type="ChEBI" id="CHEBI:74443"/>
    </reaction>
</comment>
<dbReference type="PANTHER" id="PTHR45846:SF1">
    <property type="entry name" value="TRNA-DIHYDROURIDINE(47) SYNTHASE [NAD(P)(+)]-LIKE"/>
    <property type="match status" value="1"/>
</dbReference>
<dbReference type="EC" id="1.3.1.-" evidence="11"/>
<comment type="similarity">
    <text evidence="11">Belongs to the dus family.</text>
</comment>
<evidence type="ECO:0000256" key="7">
    <source>
        <dbReference type="ARBA" id="ARBA00022884"/>
    </source>
</evidence>
<evidence type="ECO:0000256" key="3">
    <source>
        <dbReference type="ARBA" id="ARBA00022630"/>
    </source>
</evidence>
<evidence type="ECO:0000256" key="6">
    <source>
        <dbReference type="ARBA" id="ARBA00022857"/>
    </source>
</evidence>
<keyword evidence="5 11" id="KW-0819">tRNA processing</keyword>
<organism evidence="15 16">
    <name type="scientific">Desulforapulum autotrophicum (strain ATCC 43914 / DSM 3382 / VKM B-1955 / HRM2)</name>
    <name type="common">Desulfobacterium autotrophicum</name>
    <dbReference type="NCBI Taxonomy" id="177437"/>
    <lineage>
        <taxon>Bacteria</taxon>
        <taxon>Pseudomonadati</taxon>
        <taxon>Thermodesulfobacteriota</taxon>
        <taxon>Desulfobacteria</taxon>
        <taxon>Desulfobacterales</taxon>
        <taxon>Desulfobacteraceae</taxon>
        <taxon>Desulforapulum</taxon>
    </lineage>
</organism>